<comment type="caution">
    <text evidence="4">The sequence shown here is derived from an EMBL/GenBank/DDBJ whole genome shotgun (WGS) entry which is preliminary data.</text>
</comment>
<evidence type="ECO:0000313" key="4">
    <source>
        <dbReference type="EMBL" id="MBP2324789.1"/>
    </source>
</evidence>
<dbReference type="InterPro" id="IPR025519">
    <property type="entry name" value="DUF4407"/>
</dbReference>
<organism evidence="4 5">
    <name type="scientific">Kibdelosporangium banguiense</name>
    <dbReference type="NCBI Taxonomy" id="1365924"/>
    <lineage>
        <taxon>Bacteria</taxon>
        <taxon>Bacillati</taxon>
        <taxon>Actinomycetota</taxon>
        <taxon>Actinomycetes</taxon>
        <taxon>Pseudonocardiales</taxon>
        <taxon>Pseudonocardiaceae</taxon>
        <taxon>Kibdelosporangium</taxon>
    </lineage>
</organism>
<keyword evidence="5" id="KW-1185">Reference proteome</keyword>
<feature type="region of interest" description="Disordered" evidence="2">
    <location>
        <begin position="261"/>
        <end position="280"/>
    </location>
</feature>
<keyword evidence="1" id="KW-0175">Coiled coil</keyword>
<accession>A0ABS4TLB2</accession>
<feature type="transmembrane region" description="Helical" evidence="3">
    <location>
        <begin position="58"/>
        <end position="80"/>
    </location>
</feature>
<dbReference type="RefSeq" id="WP_209642068.1">
    <property type="nucleotide sequence ID" value="NZ_JAGINW010000001.1"/>
</dbReference>
<feature type="transmembrane region" description="Helical" evidence="3">
    <location>
        <begin position="174"/>
        <end position="197"/>
    </location>
</feature>
<keyword evidence="3" id="KW-1133">Transmembrane helix</keyword>
<proteinExistence type="predicted"/>
<dbReference type="Pfam" id="PF14362">
    <property type="entry name" value="DUF4407"/>
    <property type="match status" value="1"/>
</dbReference>
<evidence type="ECO:0000256" key="1">
    <source>
        <dbReference type="SAM" id="Coils"/>
    </source>
</evidence>
<keyword evidence="3" id="KW-0812">Transmembrane</keyword>
<feature type="transmembrane region" description="Helical" evidence="3">
    <location>
        <begin position="86"/>
        <end position="105"/>
    </location>
</feature>
<reference evidence="4 5" key="1">
    <citation type="submission" date="2021-03" db="EMBL/GenBank/DDBJ databases">
        <title>Sequencing the genomes of 1000 actinobacteria strains.</title>
        <authorList>
            <person name="Klenk H.-P."/>
        </authorList>
    </citation>
    <scope>NUCLEOTIDE SEQUENCE [LARGE SCALE GENOMIC DNA]</scope>
    <source>
        <strain evidence="4 5">DSM 46670</strain>
    </source>
</reference>
<dbReference type="EMBL" id="JAGINW010000001">
    <property type="protein sequence ID" value="MBP2324789.1"/>
    <property type="molecule type" value="Genomic_DNA"/>
</dbReference>
<feature type="region of interest" description="Disordered" evidence="2">
    <location>
        <begin position="1"/>
        <end position="29"/>
    </location>
</feature>
<evidence type="ECO:0000256" key="2">
    <source>
        <dbReference type="SAM" id="MobiDB-lite"/>
    </source>
</evidence>
<name>A0ABS4TLB2_9PSEU</name>
<evidence type="ECO:0000313" key="5">
    <source>
        <dbReference type="Proteomes" id="UP001519332"/>
    </source>
</evidence>
<sequence length="463" mass="51107">MPVNSSTTNGHGPYGLPQPGPPPAHAARDRPAGLTRTLLWVAGTDPGKVETRTERYRAAGTGMFVVLIALVAAGSLILYLQTVIGALHTWFIVPALIWGVIVFQVDRMILIEPNYGRLDRAESLADQNIVNRRVIVTRSGPPVNGSEKGHEDGWLAVPPPSADRGSGVSRVGVYVLRFAMALAIAYLVSEALVLMIFRPEVDQELTRNGDVAFERDIAALAATEADALLPRIQTLRTEIADLDADLAQKKRVVDEARANYNGEADGTSGTGVRGSGPQTRAEWENLTRAQRIHDTALADRDNRARLNSTEIQNLTVLWAELRTPTSGAVNELRESPRGKALYAQTHGQAGWLAREQAFADFQQRTSNATVHSVPWVIRALFVLVDLLPLTMKLLNIRTLYGRRVRDEAQLLRYEDRLRHVSAMRRAGEKAALADHAMNVAARLDYDSRETYYRTRADHLGRQP</sequence>
<feature type="coiled-coil region" evidence="1">
    <location>
        <begin position="232"/>
        <end position="259"/>
    </location>
</feature>
<protein>
    <submittedName>
        <fullName evidence="4">Uncharacterized small protein (DUF1192 family)</fullName>
    </submittedName>
</protein>
<evidence type="ECO:0000256" key="3">
    <source>
        <dbReference type="SAM" id="Phobius"/>
    </source>
</evidence>
<dbReference type="Proteomes" id="UP001519332">
    <property type="component" value="Unassembled WGS sequence"/>
</dbReference>
<gene>
    <name evidence="4" type="ORF">JOF56_005174</name>
</gene>
<keyword evidence="3" id="KW-0472">Membrane</keyword>